<dbReference type="Gene3D" id="3.40.50.2300">
    <property type="match status" value="1"/>
</dbReference>
<feature type="compositionally biased region" description="Polar residues" evidence="3">
    <location>
        <begin position="46"/>
        <end position="57"/>
    </location>
</feature>
<gene>
    <name evidence="5" type="ORF">R1flu_007863</name>
</gene>
<dbReference type="Pfam" id="PF00072">
    <property type="entry name" value="Response_reg"/>
    <property type="match status" value="1"/>
</dbReference>
<feature type="compositionally biased region" description="Low complexity" evidence="3">
    <location>
        <begin position="196"/>
        <end position="212"/>
    </location>
</feature>
<evidence type="ECO:0000256" key="1">
    <source>
        <dbReference type="ARBA" id="ARBA00023012"/>
    </source>
</evidence>
<dbReference type="SMART" id="SM00448">
    <property type="entry name" value="REC"/>
    <property type="match status" value="1"/>
</dbReference>
<dbReference type="GO" id="GO:0000160">
    <property type="term" value="P:phosphorelay signal transduction system"/>
    <property type="evidence" value="ECO:0007669"/>
    <property type="project" value="UniProtKB-KW"/>
</dbReference>
<evidence type="ECO:0000256" key="2">
    <source>
        <dbReference type="PROSITE-ProRule" id="PRU00169"/>
    </source>
</evidence>
<dbReference type="PROSITE" id="PS50110">
    <property type="entry name" value="RESPONSE_REGULATORY"/>
    <property type="match status" value="1"/>
</dbReference>
<dbReference type="Proteomes" id="UP001605036">
    <property type="component" value="Unassembled WGS sequence"/>
</dbReference>
<dbReference type="AlphaFoldDB" id="A0ABD1Z2P3"/>
<sequence>MHGIFPRGLERRLRTSQGGNLKLGSGFQGAAMVRRSSSAEEASSDRCVSNSVDTTDSHSAPAEIHVLAVDDNNIDRKLIEVLLKNSSFKVTTVNSPLKALEVLGLGKSGSPTNSKGFQVDLVITDYCMPEMTGYELLKRVKGSSALKEIPVVIISSENVPYRINRCMAEGAEEFLIKPVQLADVRRLRGHVRQAMSLSASSSENSSGSSPCSSKRKVSATKSVQTQQSRKSLYLQNLERRPRLNRQLEESAEDGIT</sequence>
<reference evidence="5 6" key="1">
    <citation type="submission" date="2024-09" db="EMBL/GenBank/DDBJ databases">
        <title>Chromosome-scale assembly of Riccia fluitans.</title>
        <authorList>
            <person name="Paukszto L."/>
            <person name="Sawicki J."/>
            <person name="Karawczyk K."/>
            <person name="Piernik-Szablinska J."/>
            <person name="Szczecinska M."/>
            <person name="Mazdziarz M."/>
        </authorList>
    </citation>
    <scope>NUCLEOTIDE SEQUENCE [LARGE SCALE GENOMIC DNA]</scope>
    <source>
        <strain evidence="5">Rf_01</strain>
        <tissue evidence="5">Aerial parts of the thallus</tissue>
    </source>
</reference>
<evidence type="ECO:0000259" key="4">
    <source>
        <dbReference type="PROSITE" id="PS50110"/>
    </source>
</evidence>
<feature type="compositionally biased region" description="Polar residues" evidence="3">
    <location>
        <begin position="219"/>
        <end position="234"/>
    </location>
</feature>
<dbReference type="EMBL" id="JBHFFA010000003">
    <property type="protein sequence ID" value="KAL2636384.1"/>
    <property type="molecule type" value="Genomic_DNA"/>
</dbReference>
<evidence type="ECO:0000313" key="6">
    <source>
        <dbReference type="Proteomes" id="UP001605036"/>
    </source>
</evidence>
<feature type="modified residue" description="4-aspartylphosphate" evidence="2">
    <location>
        <position position="125"/>
    </location>
</feature>
<evidence type="ECO:0000313" key="5">
    <source>
        <dbReference type="EMBL" id="KAL2636384.1"/>
    </source>
</evidence>
<keyword evidence="6" id="KW-1185">Reference proteome</keyword>
<feature type="domain" description="Response regulatory" evidence="4">
    <location>
        <begin position="65"/>
        <end position="192"/>
    </location>
</feature>
<dbReference type="PANTHER" id="PTHR43874">
    <property type="entry name" value="TWO-COMPONENT RESPONSE REGULATOR"/>
    <property type="match status" value="1"/>
</dbReference>
<dbReference type="CDD" id="cd17581">
    <property type="entry name" value="REC_typeA_ARR"/>
    <property type="match status" value="1"/>
</dbReference>
<feature type="region of interest" description="Disordered" evidence="3">
    <location>
        <begin position="34"/>
        <end position="57"/>
    </location>
</feature>
<evidence type="ECO:0000256" key="3">
    <source>
        <dbReference type="SAM" id="MobiDB-lite"/>
    </source>
</evidence>
<protein>
    <recommendedName>
        <fullName evidence="4">Response regulatory domain-containing protein</fullName>
    </recommendedName>
</protein>
<feature type="region of interest" description="Disordered" evidence="3">
    <location>
        <begin position="196"/>
        <end position="237"/>
    </location>
</feature>
<dbReference type="PANTHER" id="PTHR43874:SF147">
    <property type="entry name" value="TYPE-A RESPONSE REGULATOR"/>
    <property type="match status" value="1"/>
</dbReference>
<accession>A0ABD1Z2P3</accession>
<organism evidence="5 6">
    <name type="scientific">Riccia fluitans</name>
    <dbReference type="NCBI Taxonomy" id="41844"/>
    <lineage>
        <taxon>Eukaryota</taxon>
        <taxon>Viridiplantae</taxon>
        <taxon>Streptophyta</taxon>
        <taxon>Embryophyta</taxon>
        <taxon>Marchantiophyta</taxon>
        <taxon>Marchantiopsida</taxon>
        <taxon>Marchantiidae</taxon>
        <taxon>Marchantiales</taxon>
        <taxon>Ricciaceae</taxon>
        <taxon>Riccia</taxon>
    </lineage>
</organism>
<comment type="caution">
    <text evidence="5">The sequence shown here is derived from an EMBL/GenBank/DDBJ whole genome shotgun (WGS) entry which is preliminary data.</text>
</comment>
<dbReference type="InterPro" id="IPR001789">
    <property type="entry name" value="Sig_transdc_resp-reg_receiver"/>
</dbReference>
<dbReference type="InterPro" id="IPR045279">
    <property type="entry name" value="ARR-like"/>
</dbReference>
<dbReference type="InterPro" id="IPR011006">
    <property type="entry name" value="CheY-like_superfamily"/>
</dbReference>
<keyword evidence="2" id="KW-0597">Phosphoprotein</keyword>
<proteinExistence type="predicted"/>
<dbReference type="SUPFAM" id="SSF52172">
    <property type="entry name" value="CheY-like"/>
    <property type="match status" value="1"/>
</dbReference>
<keyword evidence="1" id="KW-0902">Two-component regulatory system</keyword>
<name>A0ABD1Z2P3_9MARC</name>